<sequence>MQRDIGNYGSSGNYGTSSSTPFMNQFYNGYDFSSLIDRAENHLFSTSPALTPLLPQLNSSLQYHQDCNRLLLARLQEVSKQAQGLRQENINLRMVNDVLTKEIESIVSATSGLTCVSGKTDSNVSSIDIDQIAEELRKMYPAEEFEEENDNQEPGTDDMEAGGTKAVQDGNSSDNVDRDLLPKSIAVRSREYLKAASQGSSGGKIAITGQNMSKSGNEAQKVYVPGVVEKEQPLEVEVYNQGMFKTELCNKWQQVGTCPYGGNCQFAHGLDELRPVLRHPRYKTAVCRMVLNGDPCPYGHRCHFRHYLTDEEKLMRSINGNSLNDYISNPSSYTA</sequence>
<feature type="compositionally biased region" description="Acidic residues" evidence="7">
    <location>
        <begin position="143"/>
        <end position="160"/>
    </location>
</feature>
<feature type="zinc finger region" description="C3H1-type" evidence="5">
    <location>
        <begin position="243"/>
        <end position="271"/>
    </location>
</feature>
<evidence type="ECO:0000256" key="6">
    <source>
        <dbReference type="SAM" id="Coils"/>
    </source>
</evidence>
<feature type="domain" description="C3H1-type" evidence="8">
    <location>
        <begin position="281"/>
        <end position="309"/>
    </location>
</feature>
<accession>A0AAV3P570</accession>
<keyword evidence="6" id="KW-0175">Coiled coil</keyword>
<dbReference type="SMART" id="SM00356">
    <property type="entry name" value="ZnF_C3H1"/>
    <property type="match status" value="2"/>
</dbReference>
<proteinExistence type="predicted"/>
<keyword evidence="10" id="KW-1185">Reference proteome</keyword>
<evidence type="ECO:0000313" key="10">
    <source>
        <dbReference type="Proteomes" id="UP001454036"/>
    </source>
</evidence>
<evidence type="ECO:0000256" key="3">
    <source>
        <dbReference type="ARBA" id="ARBA00022771"/>
    </source>
</evidence>
<organism evidence="9 10">
    <name type="scientific">Lithospermum erythrorhizon</name>
    <name type="common">Purple gromwell</name>
    <name type="synonym">Lithospermum officinale var. erythrorhizon</name>
    <dbReference type="NCBI Taxonomy" id="34254"/>
    <lineage>
        <taxon>Eukaryota</taxon>
        <taxon>Viridiplantae</taxon>
        <taxon>Streptophyta</taxon>
        <taxon>Embryophyta</taxon>
        <taxon>Tracheophyta</taxon>
        <taxon>Spermatophyta</taxon>
        <taxon>Magnoliopsida</taxon>
        <taxon>eudicotyledons</taxon>
        <taxon>Gunneridae</taxon>
        <taxon>Pentapetalae</taxon>
        <taxon>asterids</taxon>
        <taxon>lamiids</taxon>
        <taxon>Boraginales</taxon>
        <taxon>Boraginaceae</taxon>
        <taxon>Boraginoideae</taxon>
        <taxon>Lithospermeae</taxon>
        <taxon>Lithospermum</taxon>
    </lineage>
</organism>
<dbReference type="PANTHER" id="PTHR12547:SF162">
    <property type="entry name" value="ZINC FINGER CCCH DOMAIN-CONTAINING PROTEIN 15"/>
    <property type="match status" value="1"/>
</dbReference>
<dbReference type="GO" id="GO:0008270">
    <property type="term" value="F:zinc ion binding"/>
    <property type="evidence" value="ECO:0007669"/>
    <property type="project" value="UniProtKB-KW"/>
</dbReference>
<keyword evidence="2" id="KW-0677">Repeat</keyword>
<protein>
    <submittedName>
        <fullName evidence="9">RNA metabolism protein</fullName>
    </submittedName>
</protein>
<dbReference type="FunFam" id="4.10.1000.10:FF:000002">
    <property type="entry name" value="Zinc finger protein 36, C3H1 type-like 1"/>
    <property type="match status" value="1"/>
</dbReference>
<keyword evidence="1 5" id="KW-0479">Metal-binding</keyword>
<feature type="coiled-coil region" evidence="6">
    <location>
        <begin position="68"/>
        <end position="95"/>
    </location>
</feature>
<comment type="caution">
    <text evidence="9">The sequence shown here is derived from an EMBL/GenBank/DDBJ whole genome shotgun (WGS) entry which is preliminary data.</text>
</comment>
<reference evidence="9 10" key="1">
    <citation type="submission" date="2024-01" db="EMBL/GenBank/DDBJ databases">
        <title>The complete chloroplast genome sequence of Lithospermum erythrorhizon: insights into the phylogenetic relationship among Boraginaceae species and the maternal lineages of purple gromwells.</title>
        <authorList>
            <person name="Okada T."/>
            <person name="Watanabe K."/>
        </authorList>
    </citation>
    <scope>NUCLEOTIDE SEQUENCE [LARGE SCALE GENOMIC DNA]</scope>
</reference>
<evidence type="ECO:0000256" key="2">
    <source>
        <dbReference type="ARBA" id="ARBA00022737"/>
    </source>
</evidence>
<evidence type="ECO:0000256" key="4">
    <source>
        <dbReference type="ARBA" id="ARBA00022833"/>
    </source>
</evidence>
<dbReference type="Proteomes" id="UP001454036">
    <property type="component" value="Unassembled WGS sequence"/>
</dbReference>
<evidence type="ECO:0000313" key="9">
    <source>
        <dbReference type="EMBL" id="GAA0146740.1"/>
    </source>
</evidence>
<dbReference type="InterPro" id="IPR045877">
    <property type="entry name" value="ZFP36-like"/>
</dbReference>
<dbReference type="PROSITE" id="PS50103">
    <property type="entry name" value="ZF_C3H1"/>
    <property type="match status" value="2"/>
</dbReference>
<feature type="zinc finger region" description="C3H1-type" evidence="5">
    <location>
        <begin position="281"/>
        <end position="309"/>
    </location>
</feature>
<dbReference type="FunFam" id="4.10.1000.10:FF:000001">
    <property type="entry name" value="zinc finger CCCH domain-containing protein 15-like"/>
    <property type="match status" value="1"/>
</dbReference>
<keyword evidence="4 5" id="KW-0862">Zinc</keyword>
<evidence type="ECO:0000259" key="8">
    <source>
        <dbReference type="PROSITE" id="PS50103"/>
    </source>
</evidence>
<keyword evidence="3 5" id="KW-0863">Zinc-finger</keyword>
<evidence type="ECO:0000256" key="5">
    <source>
        <dbReference type="PROSITE-ProRule" id="PRU00723"/>
    </source>
</evidence>
<dbReference type="EMBL" id="BAABME010000977">
    <property type="protein sequence ID" value="GAA0146740.1"/>
    <property type="molecule type" value="Genomic_DNA"/>
</dbReference>
<dbReference type="Pfam" id="PF00642">
    <property type="entry name" value="zf-CCCH"/>
    <property type="match status" value="1"/>
</dbReference>
<evidence type="ECO:0000256" key="1">
    <source>
        <dbReference type="ARBA" id="ARBA00022723"/>
    </source>
</evidence>
<feature type="region of interest" description="Disordered" evidence="7">
    <location>
        <begin position="143"/>
        <end position="179"/>
    </location>
</feature>
<gene>
    <name evidence="9" type="ORF">LIER_06624</name>
</gene>
<feature type="domain" description="C3H1-type" evidence="8">
    <location>
        <begin position="243"/>
        <end position="271"/>
    </location>
</feature>
<dbReference type="GO" id="GO:0003729">
    <property type="term" value="F:mRNA binding"/>
    <property type="evidence" value="ECO:0007669"/>
    <property type="project" value="InterPro"/>
</dbReference>
<evidence type="ECO:0000256" key="7">
    <source>
        <dbReference type="SAM" id="MobiDB-lite"/>
    </source>
</evidence>
<dbReference type="InterPro" id="IPR036855">
    <property type="entry name" value="Znf_CCCH_sf"/>
</dbReference>
<dbReference type="PANTHER" id="PTHR12547">
    <property type="entry name" value="CCCH ZINC FINGER/TIS11-RELATED"/>
    <property type="match status" value="1"/>
</dbReference>
<dbReference type="Gene3D" id="4.10.1000.10">
    <property type="entry name" value="Zinc finger, CCCH-type"/>
    <property type="match status" value="2"/>
</dbReference>
<dbReference type="SUPFAM" id="SSF90229">
    <property type="entry name" value="CCCH zinc finger"/>
    <property type="match status" value="2"/>
</dbReference>
<dbReference type="InterPro" id="IPR000571">
    <property type="entry name" value="Znf_CCCH"/>
</dbReference>
<name>A0AAV3P570_LITER</name>
<dbReference type="AlphaFoldDB" id="A0AAV3P570"/>